<keyword evidence="2" id="KW-1185">Reference proteome</keyword>
<organism evidence="1 2">
    <name type="scientific">Usitatibacter palustris</name>
    <dbReference type="NCBI Taxonomy" id="2732487"/>
    <lineage>
        <taxon>Bacteria</taxon>
        <taxon>Pseudomonadati</taxon>
        <taxon>Pseudomonadota</taxon>
        <taxon>Betaproteobacteria</taxon>
        <taxon>Nitrosomonadales</taxon>
        <taxon>Usitatibacteraceae</taxon>
        <taxon>Usitatibacter</taxon>
    </lineage>
</organism>
<dbReference type="Proteomes" id="UP000503096">
    <property type="component" value="Chromosome"/>
</dbReference>
<evidence type="ECO:0000313" key="2">
    <source>
        <dbReference type="Proteomes" id="UP000503096"/>
    </source>
</evidence>
<name>A0A6M4H5U9_9PROT</name>
<dbReference type="Gene3D" id="3.40.190.10">
    <property type="entry name" value="Periplasmic binding protein-like II"/>
    <property type="match status" value="2"/>
</dbReference>
<sequence>MRILAALLVATLVAACGGGPDSDALKKDVVARVGEAMPEGLVSIQDIHRRGSQNDVKAPAGETRRVIYFDADLKLAKDYDFGAWDSPGVAGLVSGFGTGPRGLSGITTGGNKAGDVIRAHGSAIYKKEGDKWSPVAPQGYRAVAAPEVGSGGPRPTPEKLIEAMKKSIETAPPETSALAREVIAEELESAHAAIRARLARASEGYAIAAGPLNGQYLRFIQAFPAARARTVALITPGGEENLRMLRDGRVVLAMSQSDAALDALEGKGSFAQDGAYPSLRAVGALYPEAVHVLVRNDSPIKSFSELRGKRVAIGVPGAASRTTAIAVLAAHDIGLKDLGKAAELPLGDALVALRQKEVDAVIQVIGFPADSVRDAAAAVPLRLVPLEERVVRAMAAKSPAYFELTLPKGTYASQATNVRTVATSAILAVGPDMTDLEVAAITRVVYGRGADLVARGSAQGAQLSAANARRGLAVPQHTAAARAIEEMAKP</sequence>
<protein>
    <recommendedName>
        <fullName evidence="3">TRAP transporter solute receptor, TAXI family</fullName>
    </recommendedName>
</protein>
<dbReference type="SUPFAM" id="SSF53850">
    <property type="entry name" value="Periplasmic binding protein-like II"/>
    <property type="match status" value="1"/>
</dbReference>
<evidence type="ECO:0008006" key="3">
    <source>
        <dbReference type="Google" id="ProtNLM"/>
    </source>
</evidence>
<evidence type="ECO:0000313" key="1">
    <source>
        <dbReference type="EMBL" id="QJR14318.1"/>
    </source>
</evidence>
<proteinExistence type="predicted"/>
<accession>A0A6M4H5U9</accession>
<dbReference type="PANTHER" id="PTHR42941:SF1">
    <property type="entry name" value="SLL1037 PROTEIN"/>
    <property type="match status" value="1"/>
</dbReference>
<dbReference type="NCBIfam" id="TIGR02122">
    <property type="entry name" value="TRAP_TAXI"/>
    <property type="match status" value="1"/>
</dbReference>
<dbReference type="InParanoid" id="A0A6M4H5U9"/>
<dbReference type="InterPro" id="IPR011852">
    <property type="entry name" value="TRAP_TAXI"/>
</dbReference>
<dbReference type="KEGG" id="upl:DSM104440_01114"/>
<dbReference type="Pfam" id="PF16868">
    <property type="entry name" value="NMT1_3"/>
    <property type="match status" value="1"/>
</dbReference>
<dbReference type="PROSITE" id="PS51257">
    <property type="entry name" value="PROKAR_LIPOPROTEIN"/>
    <property type="match status" value="1"/>
</dbReference>
<dbReference type="RefSeq" id="WP_171161085.1">
    <property type="nucleotide sequence ID" value="NZ_CP053073.1"/>
</dbReference>
<gene>
    <name evidence="1" type="ORF">DSM104440_01114</name>
</gene>
<dbReference type="PANTHER" id="PTHR42941">
    <property type="entry name" value="SLL1037 PROTEIN"/>
    <property type="match status" value="1"/>
</dbReference>
<reference evidence="1 2" key="1">
    <citation type="submission" date="2020-04" db="EMBL/GenBank/DDBJ databases">
        <title>Usitatibacter rugosus gen. nov., sp. nov. and Usitatibacter palustris sp. nov., novel members of Usitatibacteraceae fam. nov. within the order Nitrosomonadales isolated from soil.</title>
        <authorList>
            <person name="Huber K.J."/>
            <person name="Neumann-Schaal M."/>
            <person name="Geppert A."/>
            <person name="Luckner M."/>
            <person name="Wanner G."/>
            <person name="Overmann J."/>
        </authorList>
    </citation>
    <scope>NUCLEOTIDE SEQUENCE [LARGE SCALE GENOMIC DNA]</scope>
    <source>
        <strain evidence="1 2">Swamp67</strain>
    </source>
</reference>
<dbReference type="EMBL" id="CP053073">
    <property type="protein sequence ID" value="QJR14318.1"/>
    <property type="molecule type" value="Genomic_DNA"/>
</dbReference>
<dbReference type="CDD" id="cd13520">
    <property type="entry name" value="PBP2_TAXI_TRAP"/>
    <property type="match status" value="1"/>
</dbReference>
<dbReference type="AlphaFoldDB" id="A0A6M4H5U9"/>